<evidence type="ECO:0000256" key="2">
    <source>
        <dbReference type="ARBA" id="ARBA00005587"/>
    </source>
</evidence>
<dbReference type="EMBL" id="FJOG01000008">
    <property type="protein sequence ID" value="CZR56811.1"/>
    <property type="molecule type" value="Genomic_DNA"/>
</dbReference>
<feature type="transmembrane region" description="Helical" evidence="6">
    <location>
        <begin position="87"/>
        <end position="105"/>
    </location>
</feature>
<dbReference type="PANTHER" id="PTHR31123:SF4">
    <property type="entry name" value="PROTEIN ALCS"/>
    <property type="match status" value="1"/>
</dbReference>
<dbReference type="AlphaFoldDB" id="A0A1L7WVM3"/>
<dbReference type="OrthoDB" id="3648309at2759"/>
<dbReference type="InterPro" id="IPR000791">
    <property type="entry name" value="Gpr1/Fun34/SatP-like"/>
</dbReference>
<proteinExistence type="inferred from homology"/>
<evidence type="ECO:0000256" key="5">
    <source>
        <dbReference type="ARBA" id="ARBA00023136"/>
    </source>
</evidence>
<keyword evidence="8" id="KW-1185">Reference proteome</keyword>
<evidence type="ECO:0000256" key="6">
    <source>
        <dbReference type="SAM" id="Phobius"/>
    </source>
</evidence>
<dbReference type="InterPro" id="IPR051633">
    <property type="entry name" value="AceTr"/>
</dbReference>
<comment type="subcellular location">
    <subcellularLocation>
        <location evidence="1">Membrane</location>
        <topology evidence="1">Multi-pass membrane protein</topology>
    </subcellularLocation>
</comment>
<evidence type="ECO:0000256" key="3">
    <source>
        <dbReference type="ARBA" id="ARBA00022692"/>
    </source>
</evidence>
<evidence type="ECO:0000256" key="4">
    <source>
        <dbReference type="ARBA" id="ARBA00022989"/>
    </source>
</evidence>
<reference evidence="7 8" key="1">
    <citation type="submission" date="2016-03" db="EMBL/GenBank/DDBJ databases">
        <authorList>
            <person name="Ploux O."/>
        </authorList>
    </citation>
    <scope>NUCLEOTIDE SEQUENCE [LARGE SCALE GENOMIC DNA]</scope>
    <source>
        <strain evidence="7 8">UAMH 11012</strain>
    </source>
</reference>
<comment type="similarity">
    <text evidence="2">Belongs to the acetate uptake transporter (AceTr) (TC 2.A.96) family.</text>
</comment>
<protein>
    <submittedName>
        <fullName evidence="7">Uncharacterized protein</fullName>
    </submittedName>
</protein>
<evidence type="ECO:0000313" key="7">
    <source>
        <dbReference type="EMBL" id="CZR56811.1"/>
    </source>
</evidence>
<dbReference type="Proteomes" id="UP000184330">
    <property type="component" value="Unassembled WGS sequence"/>
</dbReference>
<evidence type="ECO:0000256" key="1">
    <source>
        <dbReference type="ARBA" id="ARBA00004141"/>
    </source>
</evidence>
<evidence type="ECO:0000313" key="8">
    <source>
        <dbReference type="Proteomes" id="UP000184330"/>
    </source>
</evidence>
<dbReference type="Pfam" id="PF01184">
    <property type="entry name" value="Gpr1_Fun34_YaaH"/>
    <property type="match status" value="1"/>
</dbReference>
<keyword evidence="4 6" id="KW-1133">Transmembrane helix</keyword>
<accession>A0A1L7WVM3</accession>
<gene>
    <name evidence="7" type="ORF">PAC_06700</name>
</gene>
<keyword evidence="5 6" id="KW-0472">Membrane</keyword>
<keyword evidence="3 6" id="KW-0812">Transmembrane</keyword>
<dbReference type="STRING" id="576137.A0A1L7WVM3"/>
<dbReference type="PANTHER" id="PTHR31123">
    <property type="entry name" value="ACCUMULATION OF DYADS PROTEIN 2-RELATED"/>
    <property type="match status" value="1"/>
</dbReference>
<sequence>MVVDDIEKYGDGAPLQQVESIGMDPAMFEKLFLTPRTKVSWDLRKVFAVPTPGSCWVQRCSCPLSICLMGRRGSDAQKMGAADSPTYFWFGGLLVEIAAVGEFLLRNAFALVILAGYGAWFIVFMTTLQPFYNAAEAYTPMPEPTLAAAAAAG</sequence>
<dbReference type="GO" id="GO:0015123">
    <property type="term" value="F:acetate transmembrane transporter activity"/>
    <property type="evidence" value="ECO:0007669"/>
    <property type="project" value="TreeGrafter"/>
</dbReference>
<feature type="transmembrane region" description="Helical" evidence="6">
    <location>
        <begin position="112"/>
        <end position="132"/>
    </location>
</feature>
<organism evidence="7 8">
    <name type="scientific">Phialocephala subalpina</name>
    <dbReference type="NCBI Taxonomy" id="576137"/>
    <lineage>
        <taxon>Eukaryota</taxon>
        <taxon>Fungi</taxon>
        <taxon>Dikarya</taxon>
        <taxon>Ascomycota</taxon>
        <taxon>Pezizomycotina</taxon>
        <taxon>Leotiomycetes</taxon>
        <taxon>Helotiales</taxon>
        <taxon>Mollisiaceae</taxon>
        <taxon>Phialocephala</taxon>
        <taxon>Phialocephala fortinii species complex</taxon>
    </lineage>
</organism>
<name>A0A1L7WVM3_9HELO</name>
<dbReference type="GO" id="GO:0005886">
    <property type="term" value="C:plasma membrane"/>
    <property type="evidence" value="ECO:0007669"/>
    <property type="project" value="TreeGrafter"/>
</dbReference>